<feature type="transmembrane region" description="Helical" evidence="12">
    <location>
        <begin position="853"/>
        <end position="875"/>
    </location>
</feature>
<evidence type="ECO:0000313" key="15">
    <source>
        <dbReference type="EMBL" id="RDK42354.1"/>
    </source>
</evidence>
<evidence type="ECO:0000259" key="13">
    <source>
        <dbReference type="PROSITE" id="PS50048"/>
    </source>
</evidence>
<dbReference type="InterPro" id="IPR036864">
    <property type="entry name" value="Zn2-C6_fun-type_DNA-bd_sf"/>
</dbReference>
<feature type="transmembrane region" description="Helical" evidence="12">
    <location>
        <begin position="881"/>
        <end position="900"/>
    </location>
</feature>
<dbReference type="CDD" id="cd00067">
    <property type="entry name" value="GAL4"/>
    <property type="match status" value="1"/>
</dbReference>
<dbReference type="CDD" id="cd12148">
    <property type="entry name" value="fungal_TF_MHR"/>
    <property type="match status" value="1"/>
</dbReference>
<accession>A0A370PKF0</accession>
<dbReference type="GO" id="GO:0016020">
    <property type="term" value="C:membrane"/>
    <property type="evidence" value="ECO:0007669"/>
    <property type="project" value="UniProtKB-SubCell"/>
</dbReference>
<dbReference type="InterPro" id="IPR020846">
    <property type="entry name" value="MFS_dom"/>
</dbReference>
<feature type="transmembrane region" description="Helical" evidence="12">
    <location>
        <begin position="717"/>
        <end position="739"/>
    </location>
</feature>
<comment type="subcellular location">
    <subcellularLocation>
        <location evidence="1">Membrane</location>
        <topology evidence="1">Multi-pass membrane protein</topology>
    </subcellularLocation>
</comment>
<feature type="region of interest" description="Disordered" evidence="11">
    <location>
        <begin position="113"/>
        <end position="148"/>
    </location>
</feature>
<feature type="domain" description="Zn(2)-C6 fungal-type" evidence="13">
    <location>
        <begin position="14"/>
        <end position="43"/>
    </location>
</feature>
<evidence type="ECO:0000256" key="12">
    <source>
        <dbReference type="SAM" id="Phobius"/>
    </source>
</evidence>
<organism evidence="15 16">
    <name type="scientific">Aspergillus phoenicis ATCC 13157</name>
    <dbReference type="NCBI Taxonomy" id="1353007"/>
    <lineage>
        <taxon>Eukaryota</taxon>
        <taxon>Fungi</taxon>
        <taxon>Dikarya</taxon>
        <taxon>Ascomycota</taxon>
        <taxon>Pezizomycotina</taxon>
        <taxon>Eurotiomycetes</taxon>
        <taxon>Eurotiomycetidae</taxon>
        <taxon>Eurotiales</taxon>
        <taxon>Aspergillaceae</taxon>
        <taxon>Aspergillus</taxon>
    </lineage>
</organism>
<gene>
    <name evidence="15" type="ORF">M752DRAFT_319218</name>
</gene>
<feature type="transmembrane region" description="Helical" evidence="12">
    <location>
        <begin position="751"/>
        <end position="772"/>
    </location>
</feature>
<evidence type="ECO:0000256" key="4">
    <source>
        <dbReference type="ARBA" id="ARBA00022723"/>
    </source>
</evidence>
<dbReference type="InterPro" id="IPR036259">
    <property type="entry name" value="MFS_trans_sf"/>
</dbReference>
<name>A0A370PKF0_ASPPH</name>
<evidence type="ECO:0000256" key="5">
    <source>
        <dbReference type="ARBA" id="ARBA00022989"/>
    </source>
</evidence>
<evidence type="ECO:0000256" key="7">
    <source>
        <dbReference type="ARBA" id="ARBA00023125"/>
    </source>
</evidence>
<dbReference type="SUPFAM" id="SSF57701">
    <property type="entry name" value="Zn2/Cys6 DNA-binding domain"/>
    <property type="match status" value="1"/>
</dbReference>
<dbReference type="Pfam" id="PF04082">
    <property type="entry name" value="Fungal_trans"/>
    <property type="match status" value="1"/>
</dbReference>
<dbReference type="GO" id="GO:0000981">
    <property type="term" value="F:DNA-binding transcription factor activity, RNA polymerase II-specific"/>
    <property type="evidence" value="ECO:0007669"/>
    <property type="project" value="InterPro"/>
</dbReference>
<dbReference type="InterPro" id="IPR007219">
    <property type="entry name" value="XnlR_reg_dom"/>
</dbReference>
<keyword evidence="8 12" id="KW-0472">Membrane</keyword>
<dbReference type="GO" id="GO:0022857">
    <property type="term" value="F:transmembrane transporter activity"/>
    <property type="evidence" value="ECO:0007669"/>
    <property type="project" value="InterPro"/>
</dbReference>
<dbReference type="PROSITE" id="PS00463">
    <property type="entry name" value="ZN2_CY6_FUNGAL_1"/>
    <property type="match status" value="1"/>
</dbReference>
<evidence type="ECO:0000256" key="6">
    <source>
        <dbReference type="ARBA" id="ARBA00023015"/>
    </source>
</evidence>
<evidence type="ECO:0000313" key="16">
    <source>
        <dbReference type="Proteomes" id="UP000254937"/>
    </source>
</evidence>
<dbReference type="Proteomes" id="UP000254937">
    <property type="component" value="Unassembled WGS sequence"/>
</dbReference>
<dbReference type="PANTHER" id="PTHR43791:SF32">
    <property type="entry name" value="MAJOR FACILITATOR SUPERFAMILY (MFS) PROFILE DOMAIN-CONTAINING PROTEIN"/>
    <property type="match status" value="1"/>
</dbReference>
<dbReference type="SUPFAM" id="SSF103473">
    <property type="entry name" value="MFS general substrate transporter"/>
    <property type="match status" value="1"/>
</dbReference>
<dbReference type="AlphaFoldDB" id="A0A370PKF0"/>
<dbReference type="Pfam" id="PF00172">
    <property type="entry name" value="Zn_clus"/>
    <property type="match status" value="1"/>
</dbReference>
<evidence type="ECO:0000256" key="9">
    <source>
        <dbReference type="ARBA" id="ARBA00023163"/>
    </source>
</evidence>
<dbReference type="PROSITE" id="PS50048">
    <property type="entry name" value="ZN2_CY6_FUNGAL_2"/>
    <property type="match status" value="1"/>
</dbReference>
<dbReference type="InterPro" id="IPR001138">
    <property type="entry name" value="Zn2Cys6_DnaBD"/>
</dbReference>
<dbReference type="Gene3D" id="1.20.1250.20">
    <property type="entry name" value="MFS general substrate transporter like domains"/>
    <property type="match status" value="2"/>
</dbReference>
<dbReference type="Pfam" id="PF07690">
    <property type="entry name" value="MFS_1"/>
    <property type="match status" value="1"/>
</dbReference>
<evidence type="ECO:0000256" key="10">
    <source>
        <dbReference type="ARBA" id="ARBA00023242"/>
    </source>
</evidence>
<dbReference type="PROSITE" id="PS50850">
    <property type="entry name" value="MFS"/>
    <property type="match status" value="1"/>
</dbReference>
<keyword evidence="9" id="KW-0804">Transcription</keyword>
<dbReference type="Gene3D" id="4.10.240.10">
    <property type="entry name" value="Zn(2)-C6 fungal-type DNA-binding domain"/>
    <property type="match status" value="1"/>
</dbReference>
<reference evidence="15 16" key="1">
    <citation type="submission" date="2018-07" db="EMBL/GenBank/DDBJ databases">
        <title>Section-level genome sequencing of Aspergillus section Nigri to investigate inter- and intra-species variation.</title>
        <authorList>
            <consortium name="DOE Joint Genome Institute"/>
            <person name="Vesth T.C."/>
            <person name="Nybo J.L."/>
            <person name="Theobald S."/>
            <person name="Frisvad J.C."/>
            <person name="Larsen T.O."/>
            <person name="Nielsen K.F."/>
            <person name="Hoof J.B."/>
            <person name="Brandl J."/>
            <person name="Salamov A."/>
            <person name="Riley R."/>
            <person name="Gladden J.M."/>
            <person name="Phatale P."/>
            <person name="Nielsen M.T."/>
            <person name="Lyhne E.K."/>
            <person name="Kogle M.E."/>
            <person name="Strasser K."/>
            <person name="McDonnell E."/>
            <person name="Barry K."/>
            <person name="Clum A."/>
            <person name="Chen C."/>
            <person name="Nolan M."/>
            <person name="Sandor L."/>
            <person name="Kuo A."/>
            <person name="Lipzen A."/>
            <person name="Hainaut M."/>
            <person name="Drula E."/>
            <person name="Tsang A."/>
            <person name="Magnuson J.K."/>
            <person name="Henrissat B."/>
            <person name="Wiebenga A."/>
            <person name="Simmons B.A."/>
            <person name="Makela M.R."/>
            <person name="De vries R.P."/>
            <person name="Grigoriev I.V."/>
            <person name="Mortensen U.H."/>
            <person name="Baker S.E."/>
            <person name="Andersen M.R."/>
        </authorList>
    </citation>
    <scope>NUCLEOTIDE SEQUENCE [LARGE SCALE GENOMIC DNA]</scope>
    <source>
        <strain evidence="15 16">ATCC 13157</strain>
    </source>
</reference>
<feature type="transmembrane region" description="Helical" evidence="12">
    <location>
        <begin position="943"/>
        <end position="963"/>
    </location>
</feature>
<keyword evidence="3 12" id="KW-0812">Transmembrane</keyword>
<dbReference type="EMBL" id="KZ851853">
    <property type="protein sequence ID" value="RDK42354.1"/>
    <property type="molecule type" value="Genomic_DNA"/>
</dbReference>
<dbReference type="InterPro" id="IPR011701">
    <property type="entry name" value="MFS"/>
</dbReference>
<dbReference type="GO" id="GO:0003677">
    <property type="term" value="F:DNA binding"/>
    <property type="evidence" value="ECO:0007669"/>
    <property type="project" value="UniProtKB-KW"/>
</dbReference>
<keyword evidence="6" id="KW-0805">Transcription regulation</keyword>
<feature type="domain" description="Major facilitator superfamily (MFS) profile" evidence="14">
    <location>
        <begin position="591"/>
        <end position="1012"/>
    </location>
</feature>
<dbReference type="GO" id="GO:0006351">
    <property type="term" value="P:DNA-templated transcription"/>
    <property type="evidence" value="ECO:0007669"/>
    <property type="project" value="InterPro"/>
</dbReference>
<feature type="transmembrane region" description="Helical" evidence="12">
    <location>
        <begin position="975"/>
        <end position="997"/>
    </location>
</feature>
<dbReference type="PANTHER" id="PTHR43791">
    <property type="entry name" value="PERMEASE-RELATED"/>
    <property type="match status" value="1"/>
</dbReference>
<dbReference type="SMART" id="SM00066">
    <property type="entry name" value="GAL4"/>
    <property type="match status" value="1"/>
</dbReference>
<evidence type="ECO:0000256" key="1">
    <source>
        <dbReference type="ARBA" id="ARBA00004141"/>
    </source>
</evidence>
<dbReference type="GO" id="GO:0008270">
    <property type="term" value="F:zinc ion binding"/>
    <property type="evidence" value="ECO:0007669"/>
    <property type="project" value="InterPro"/>
</dbReference>
<keyword evidence="16" id="KW-1185">Reference proteome</keyword>
<keyword evidence="2" id="KW-0813">Transport</keyword>
<keyword evidence="7" id="KW-0238">DNA-binding</keyword>
<proteinExistence type="predicted"/>
<evidence type="ECO:0000256" key="8">
    <source>
        <dbReference type="ARBA" id="ARBA00023136"/>
    </source>
</evidence>
<sequence length="1012" mass="111332">MNGIRKGITRRRGACEPCKARKTRCDGGNPCMHCRRKDSSCTYLRGPASTRPISTPSQLSPPLSLFERDADLSLRQSISSQEWLETVALGALDLPCWDLPDISCNPCPDWSADGSMAGGQSESEPSPATLPPYYGDPSMTRSDHEQGGDRTFSIHMLQKEFQTRQVTLGFDIPSLYSSLPLVESDPPRAENIKRAVELLNWDIAGSDKTCYILPDCHKSSLGPMLDSEPRISSYIQACFESPGVGVNMFLSMASAQECVDAVLKSECSNRATVVVAYAVLALGCYLVSIQSGIRNAVEGITRATGYFRRALSELNCLSMDNATVRALQGILIMVIFADKSAHHSRSRLVSLGVQCVQDLGLHSSRRLRQLSTGTDERLLKNAFWALYAIEKADAVGTGRGSIMCDKHTDHSPSDALQHPDEAQLTLQCLYGRLCDRVIDSLFSQAALRVTRADMCRQIEDAYCLVQAWLGIFQTYNNSLNTPAGRFSCLGEQAEAETHLSSYFLIFLIHGKWLHLAQQGLDPEEAEAYERSETRCLAAARSVLEQCSQQTHVQMLANMRFRSLPKIAACILILTGQSCDRSDEQKIADFRVLPLLTIGFATYQIDRTNIASALTGGFASDIGIGQDMINLGNQLMFLGVIILEIPSNMVLQKVGPRCWISSQVCIFGVIAALQIFIRNKTGFLLTRSILGLSEAGYIPAAMYTLSTWYTREELTKRIAVFFFGMFGGAAVSPLLGAALLKLDGKGELHGWQWIFLLEGIWSVLMAIALFTLLPERESITAENSDEESAGKCQSWNGPTSKTLPVKVVWQTLTNYTKWPHFLATACVFATWSPLTTYTPTIIMSLGFSRIQANALAAIGSLLTLPVIVFFACLSDWSRRRGMSVMLAIAVYLVSLILLRVLQARVDRWGRFGLWTTVNGLAVGYHPVHNAWIQVNCSNAGERSVSVAMFVMSATAGLMAGTQIFRHDDGLNGYPRGILIMIILVLSGLILVAIQSAIYRGLNRFSKSHIAQET</sequence>
<evidence type="ECO:0000256" key="11">
    <source>
        <dbReference type="SAM" id="MobiDB-lite"/>
    </source>
</evidence>
<feature type="transmembrane region" description="Helical" evidence="12">
    <location>
        <begin position="820"/>
        <end position="841"/>
    </location>
</feature>
<evidence type="ECO:0000259" key="14">
    <source>
        <dbReference type="PROSITE" id="PS50850"/>
    </source>
</evidence>
<keyword evidence="4" id="KW-0479">Metal-binding</keyword>
<keyword evidence="10" id="KW-0539">Nucleus</keyword>
<evidence type="ECO:0000256" key="3">
    <source>
        <dbReference type="ARBA" id="ARBA00022692"/>
    </source>
</evidence>
<feature type="transmembrane region" description="Helical" evidence="12">
    <location>
        <begin position="658"/>
        <end position="676"/>
    </location>
</feature>
<keyword evidence="5 12" id="KW-1133">Transmembrane helix</keyword>
<protein>
    <submittedName>
        <fullName evidence="15">MFS general substrate transporter</fullName>
    </submittedName>
</protein>
<evidence type="ECO:0000256" key="2">
    <source>
        <dbReference type="ARBA" id="ARBA00022448"/>
    </source>
</evidence>